<organism evidence="1 2">
    <name type="scientific">Brachyspira aalborgi</name>
    <dbReference type="NCBI Taxonomy" id="29522"/>
    <lineage>
        <taxon>Bacteria</taxon>
        <taxon>Pseudomonadati</taxon>
        <taxon>Spirochaetota</taxon>
        <taxon>Spirochaetia</taxon>
        <taxon>Brachyspirales</taxon>
        <taxon>Brachyspiraceae</taxon>
        <taxon>Brachyspira</taxon>
    </lineage>
</organism>
<comment type="caution">
    <text evidence="1">The sequence shown here is derived from an EMBL/GenBank/DDBJ whole genome shotgun (WGS) entry which is preliminary data.</text>
</comment>
<accession>A0A5C8G5A1</accession>
<sequence>MATICKKEDSINRLSTNITYALKHNGINLKDFDKALIERELNQSVDFVVYKKKSYKCKKIRDLNVKVIDNRYGKVSYNKCKNILVSNFINILLPILIDRENKELNN</sequence>
<evidence type="ECO:0000313" key="1">
    <source>
        <dbReference type="EMBL" id="TXJ56879.1"/>
    </source>
</evidence>
<dbReference type="EMBL" id="SAYJ01000015">
    <property type="protein sequence ID" value="TXJ56879.1"/>
    <property type="molecule type" value="Genomic_DNA"/>
</dbReference>
<dbReference type="RefSeq" id="WP_147528761.1">
    <property type="nucleotide sequence ID" value="NZ_SAYJ01000015.1"/>
</dbReference>
<name>A0A5C8G5A1_9SPIR</name>
<dbReference type="Proteomes" id="UP000325013">
    <property type="component" value="Unassembled WGS sequence"/>
</dbReference>
<reference evidence="1 2" key="1">
    <citation type="journal article" date="1992" name="Lakartidningen">
        <title>[Penicillin V and not amoxicillin is the first choice preparation in acute otitis].</title>
        <authorList>
            <person name="Kamme C."/>
            <person name="Lundgren K."/>
            <person name="Prellner K."/>
        </authorList>
    </citation>
    <scope>NUCLEOTIDE SEQUENCE [LARGE SCALE GENOMIC DNA]</scope>
    <source>
        <strain evidence="1 2">PC2777IV</strain>
    </source>
</reference>
<gene>
    <name evidence="1" type="ORF">EPJ67_05720</name>
</gene>
<evidence type="ECO:0000313" key="2">
    <source>
        <dbReference type="Proteomes" id="UP000325013"/>
    </source>
</evidence>
<dbReference type="AlphaFoldDB" id="A0A5C8G5A1"/>
<protein>
    <submittedName>
        <fullName evidence="1">Uncharacterized protein</fullName>
    </submittedName>
</protein>
<proteinExistence type="predicted"/>